<dbReference type="GO" id="GO:0006633">
    <property type="term" value="P:fatty acid biosynthetic process"/>
    <property type="evidence" value="ECO:0007669"/>
    <property type="project" value="TreeGrafter"/>
</dbReference>
<evidence type="ECO:0000256" key="3">
    <source>
        <dbReference type="RuleBase" id="RU000363"/>
    </source>
</evidence>
<dbReference type="RefSeq" id="WP_073368705.1">
    <property type="nucleotide sequence ID" value="NZ_FNTL01000004.1"/>
</dbReference>
<proteinExistence type="inferred from homology"/>
<dbReference type="FunFam" id="3.40.50.720:FF:000084">
    <property type="entry name" value="Short-chain dehydrogenase reductase"/>
    <property type="match status" value="1"/>
</dbReference>
<dbReference type="OrthoDB" id="5173603at2"/>
<dbReference type="InterPro" id="IPR020904">
    <property type="entry name" value="Sc_DH/Rdtase_CS"/>
</dbReference>
<reference evidence="5" key="1">
    <citation type="submission" date="2016-10" db="EMBL/GenBank/DDBJ databases">
        <authorList>
            <person name="Varghese N."/>
        </authorList>
    </citation>
    <scope>NUCLEOTIDE SEQUENCE [LARGE SCALE GENOMIC DNA]</scope>
    <source>
        <strain evidence="5">DSM 44719</strain>
    </source>
</reference>
<dbReference type="Pfam" id="PF00106">
    <property type="entry name" value="adh_short"/>
    <property type="match status" value="1"/>
</dbReference>
<comment type="similarity">
    <text evidence="1 3">Belongs to the short-chain dehydrogenases/reductases (SDR) family.</text>
</comment>
<dbReference type="Gene3D" id="3.40.50.720">
    <property type="entry name" value="NAD(P)-binding Rossmann-like Domain"/>
    <property type="match status" value="1"/>
</dbReference>
<dbReference type="GO" id="GO:0016616">
    <property type="term" value="F:oxidoreductase activity, acting on the CH-OH group of donors, NAD or NADP as acceptor"/>
    <property type="evidence" value="ECO:0007669"/>
    <property type="project" value="TreeGrafter"/>
</dbReference>
<gene>
    <name evidence="4" type="ORF">SAMN04490220_1942</name>
</gene>
<evidence type="ECO:0000256" key="2">
    <source>
        <dbReference type="ARBA" id="ARBA00023002"/>
    </source>
</evidence>
<dbReference type="EMBL" id="FNTL01000004">
    <property type="protein sequence ID" value="SEC55636.1"/>
    <property type="molecule type" value="Genomic_DNA"/>
</dbReference>
<dbReference type="InterPro" id="IPR002347">
    <property type="entry name" value="SDR_fam"/>
</dbReference>
<evidence type="ECO:0000256" key="1">
    <source>
        <dbReference type="ARBA" id="ARBA00006484"/>
    </source>
</evidence>
<sequence length="280" mass="29351">MTAAIRGLADKNVLITGAARGVGHSCAIAFAHAGANVAALDVPGPMEGLYPLSTSAMLTETVDSIVAIGRQGVALSCDLRDEAEVQRAVDHALDAFDGRIDVIVNNAGLVALDAIHEMRSDVMHALIDTMVKGPIYVAKYAIPNMIGRRSGKIINISSATTRTGMAMVSHYVAAKHAVNGLTSAWAYELAEFGINVNAVAPASLRSGPDHDSAMVSGIAQQIGITAEAAFEQFSENGNFPGPKWRVEADHIRDTVLFLASDNADQITGQVVFVDGGQSAR</sequence>
<dbReference type="CDD" id="cd05233">
    <property type="entry name" value="SDR_c"/>
    <property type="match status" value="1"/>
</dbReference>
<protein>
    <submittedName>
        <fullName evidence="4">NAD(P)-dependent dehydrogenase, short-chain alcohol dehydrogenase family</fullName>
    </submittedName>
</protein>
<organism evidence="4 5">
    <name type="scientific">Rhodococcus jostii</name>
    <dbReference type="NCBI Taxonomy" id="132919"/>
    <lineage>
        <taxon>Bacteria</taxon>
        <taxon>Bacillati</taxon>
        <taxon>Actinomycetota</taxon>
        <taxon>Actinomycetes</taxon>
        <taxon>Mycobacteriales</taxon>
        <taxon>Nocardiaceae</taxon>
        <taxon>Rhodococcus</taxon>
    </lineage>
</organism>
<evidence type="ECO:0000313" key="5">
    <source>
        <dbReference type="Proteomes" id="UP000183407"/>
    </source>
</evidence>
<dbReference type="InterPro" id="IPR036291">
    <property type="entry name" value="NAD(P)-bd_dom_sf"/>
</dbReference>
<dbReference type="SUPFAM" id="SSF51735">
    <property type="entry name" value="NAD(P)-binding Rossmann-fold domains"/>
    <property type="match status" value="1"/>
</dbReference>
<dbReference type="GO" id="GO:0048038">
    <property type="term" value="F:quinone binding"/>
    <property type="evidence" value="ECO:0007669"/>
    <property type="project" value="TreeGrafter"/>
</dbReference>
<dbReference type="PRINTS" id="PR00080">
    <property type="entry name" value="SDRFAMILY"/>
</dbReference>
<keyword evidence="2" id="KW-0560">Oxidoreductase</keyword>
<dbReference type="PANTHER" id="PTHR42760:SF133">
    <property type="entry name" value="3-OXOACYL-[ACYL-CARRIER-PROTEIN] REDUCTASE"/>
    <property type="match status" value="1"/>
</dbReference>
<name>A0A1H4TGN3_RHOJO</name>
<accession>A0A1H4TGN3</accession>
<dbReference type="PRINTS" id="PR00081">
    <property type="entry name" value="GDHRDH"/>
</dbReference>
<evidence type="ECO:0000313" key="4">
    <source>
        <dbReference type="EMBL" id="SEC55636.1"/>
    </source>
</evidence>
<dbReference type="PANTHER" id="PTHR42760">
    <property type="entry name" value="SHORT-CHAIN DEHYDROGENASES/REDUCTASES FAMILY MEMBER"/>
    <property type="match status" value="1"/>
</dbReference>
<dbReference type="Proteomes" id="UP000183407">
    <property type="component" value="Unassembled WGS sequence"/>
</dbReference>
<dbReference type="AlphaFoldDB" id="A0A1H4TGN3"/>
<dbReference type="PROSITE" id="PS00061">
    <property type="entry name" value="ADH_SHORT"/>
    <property type="match status" value="1"/>
</dbReference>